<dbReference type="InterPro" id="IPR000719">
    <property type="entry name" value="Prot_kinase_dom"/>
</dbReference>
<dbReference type="SUPFAM" id="SSF52402">
    <property type="entry name" value="Adenine nucleotide alpha hydrolases-like"/>
    <property type="match status" value="1"/>
</dbReference>
<dbReference type="PANTHER" id="PTHR43671:SF13">
    <property type="entry name" value="SERINE_THREONINE-PROTEIN KINASE NEK2"/>
    <property type="match status" value="1"/>
</dbReference>
<comment type="similarity">
    <text evidence="1">Belongs to the protein kinase superfamily. NEK Ser/Thr protein kinase family. NIMA subfamily.</text>
</comment>
<keyword evidence="10" id="KW-1185">Reference proteome</keyword>
<reference evidence="9 10" key="1">
    <citation type="submission" date="2015-08" db="EMBL/GenBank/DDBJ databases">
        <title>Complete genome sequence of Sulfurifustis variabilis.</title>
        <authorList>
            <person name="Miura A."/>
            <person name="Kojima H."/>
            <person name="Fukui M."/>
        </authorList>
    </citation>
    <scope>NUCLEOTIDE SEQUENCE [LARGE SCALE GENOMIC DNA]</scope>
    <source>
        <strain evidence="10">skN76</strain>
    </source>
</reference>
<dbReference type="AlphaFoldDB" id="A0A1B4V0S5"/>
<dbReference type="RefSeq" id="WP_096458243.1">
    <property type="nucleotide sequence ID" value="NZ_AP014936.1"/>
</dbReference>
<dbReference type="CDD" id="cd00293">
    <property type="entry name" value="USP-like"/>
    <property type="match status" value="1"/>
</dbReference>
<dbReference type="PROSITE" id="PS50011">
    <property type="entry name" value="PROTEIN_KINASE_DOM"/>
    <property type="match status" value="1"/>
</dbReference>
<dbReference type="InterPro" id="IPR006016">
    <property type="entry name" value="UspA"/>
</dbReference>
<dbReference type="Gene3D" id="3.30.200.20">
    <property type="entry name" value="Phosphorylase Kinase, domain 1"/>
    <property type="match status" value="1"/>
</dbReference>
<evidence type="ECO:0000259" key="8">
    <source>
        <dbReference type="PROSITE" id="PS50011"/>
    </source>
</evidence>
<proteinExistence type="inferred from homology"/>
<evidence type="ECO:0000256" key="1">
    <source>
        <dbReference type="ARBA" id="ARBA00010886"/>
    </source>
</evidence>
<keyword evidence="5 9" id="KW-0418">Kinase</keyword>
<keyword evidence="6 7" id="KW-0067">ATP-binding</keyword>
<dbReference type="InterPro" id="IPR008271">
    <property type="entry name" value="Ser/Thr_kinase_AS"/>
</dbReference>
<dbReference type="InterPro" id="IPR050660">
    <property type="entry name" value="NEK_Ser/Thr_kinase"/>
</dbReference>
<feature type="binding site" evidence="7">
    <location>
        <position position="63"/>
    </location>
    <ligand>
        <name>ATP</name>
        <dbReference type="ChEBI" id="CHEBI:30616"/>
    </ligand>
</feature>
<dbReference type="Pfam" id="PF00069">
    <property type="entry name" value="Pkinase"/>
    <property type="match status" value="1"/>
</dbReference>
<keyword evidence="4 7" id="KW-0547">Nucleotide-binding</keyword>
<keyword evidence="3" id="KW-0808">Transferase</keyword>
<evidence type="ECO:0000256" key="7">
    <source>
        <dbReference type="PROSITE-ProRule" id="PRU10141"/>
    </source>
</evidence>
<evidence type="ECO:0000256" key="5">
    <source>
        <dbReference type="ARBA" id="ARBA00022777"/>
    </source>
</evidence>
<evidence type="ECO:0000256" key="3">
    <source>
        <dbReference type="ARBA" id="ARBA00022679"/>
    </source>
</evidence>
<gene>
    <name evidence="9" type="ORF">SVA_0479</name>
</gene>
<dbReference type="OrthoDB" id="9801841at2"/>
<dbReference type="EC" id="2.7.11.1" evidence="2"/>
<organism evidence="9 10">
    <name type="scientific">Sulfurifustis variabilis</name>
    <dbReference type="NCBI Taxonomy" id="1675686"/>
    <lineage>
        <taxon>Bacteria</taxon>
        <taxon>Pseudomonadati</taxon>
        <taxon>Pseudomonadota</taxon>
        <taxon>Gammaproteobacteria</taxon>
        <taxon>Acidiferrobacterales</taxon>
        <taxon>Acidiferrobacteraceae</taxon>
        <taxon>Sulfurifustis</taxon>
    </lineage>
</organism>
<dbReference type="GO" id="GO:0004674">
    <property type="term" value="F:protein serine/threonine kinase activity"/>
    <property type="evidence" value="ECO:0007669"/>
    <property type="project" value="UniProtKB-KW"/>
</dbReference>
<protein>
    <recommendedName>
        <fullName evidence="2">non-specific serine/threonine protein kinase</fullName>
        <ecNumber evidence="2">2.7.11.1</ecNumber>
    </recommendedName>
</protein>
<dbReference type="Proteomes" id="UP000218899">
    <property type="component" value="Chromosome"/>
</dbReference>
<dbReference type="SUPFAM" id="SSF56112">
    <property type="entry name" value="Protein kinase-like (PK-like)"/>
    <property type="match status" value="1"/>
</dbReference>
<accession>A0A1B4V0S5</accession>
<dbReference type="PANTHER" id="PTHR43671">
    <property type="entry name" value="SERINE/THREONINE-PROTEIN KINASE NEK"/>
    <property type="match status" value="1"/>
</dbReference>
<dbReference type="Gene3D" id="1.10.510.10">
    <property type="entry name" value="Transferase(Phosphotransferase) domain 1"/>
    <property type="match status" value="1"/>
</dbReference>
<dbReference type="EMBL" id="AP014936">
    <property type="protein sequence ID" value="BAU47060.1"/>
    <property type="molecule type" value="Genomic_DNA"/>
</dbReference>
<dbReference type="KEGG" id="sva:SVA_0479"/>
<dbReference type="PROSITE" id="PS00107">
    <property type="entry name" value="PROTEIN_KINASE_ATP"/>
    <property type="match status" value="1"/>
</dbReference>
<dbReference type="InterPro" id="IPR017441">
    <property type="entry name" value="Protein_kinase_ATP_BS"/>
</dbReference>
<name>A0A1B4V0S5_9GAMM</name>
<evidence type="ECO:0000313" key="10">
    <source>
        <dbReference type="Proteomes" id="UP000218899"/>
    </source>
</evidence>
<evidence type="ECO:0000313" key="9">
    <source>
        <dbReference type="EMBL" id="BAU47060.1"/>
    </source>
</evidence>
<evidence type="ECO:0000256" key="2">
    <source>
        <dbReference type="ARBA" id="ARBA00012513"/>
    </source>
</evidence>
<dbReference type="PROSITE" id="PS00108">
    <property type="entry name" value="PROTEIN_KINASE_ST"/>
    <property type="match status" value="1"/>
</dbReference>
<dbReference type="Pfam" id="PF00582">
    <property type="entry name" value="Usp"/>
    <property type="match status" value="1"/>
</dbReference>
<dbReference type="InterPro" id="IPR011009">
    <property type="entry name" value="Kinase-like_dom_sf"/>
</dbReference>
<feature type="domain" description="Protein kinase" evidence="8">
    <location>
        <begin position="35"/>
        <end position="296"/>
    </location>
</feature>
<keyword evidence="9" id="KW-0723">Serine/threonine-protein kinase</keyword>
<sequence>MSATRPETTARRPQPSASLCLVSGELQPNSVVDGMTVERKIGEGAMASLYLVRSDAGEPLVIKVPCHSLQADPVSLVAFENELRLAPYLQEFPYAYMPRIRREGSGDYLVMDYIQGVDLWSYLKEHGCLAELEAIALAKKIVRATAELHKRRIVHLDLKLSNVMITPAREVRLIDFGLANHLDLPDLIHESFREPKGTPAYIAPEQFIGIRDEPRSDIFSVGTMLFEMTTGKLPFPDAQTPLDVIRRIKRAPCSPCRLNPALSSRFEALVLRCLAANPEDRFATMDALYRELDNWAPPETPTSRGVERESWMRRLTRLPSRWTEGLLSRTDHFTPLRRWAENRCASAARPFRMMAALALRGDRHQEAVNVEILRQAFQMARLRPSFVSVMTVVQVDVGMASGEKADEILNEHLIKARRALALLVGKVEKHGTPFGINVVTGNVVDAVREFANDYRIDLVVIGCRPRRSFPGFGQGRTGQKILASVKRSVLAVQTRDATVAS</sequence>
<dbReference type="GO" id="GO:0005524">
    <property type="term" value="F:ATP binding"/>
    <property type="evidence" value="ECO:0007669"/>
    <property type="project" value="UniProtKB-UniRule"/>
</dbReference>
<dbReference type="SMART" id="SM00220">
    <property type="entry name" value="S_TKc"/>
    <property type="match status" value="1"/>
</dbReference>
<dbReference type="Gene3D" id="3.40.50.12370">
    <property type="match status" value="1"/>
</dbReference>
<evidence type="ECO:0000256" key="6">
    <source>
        <dbReference type="ARBA" id="ARBA00022840"/>
    </source>
</evidence>
<evidence type="ECO:0000256" key="4">
    <source>
        <dbReference type="ARBA" id="ARBA00022741"/>
    </source>
</evidence>
<dbReference type="CDD" id="cd14014">
    <property type="entry name" value="STKc_PknB_like"/>
    <property type="match status" value="1"/>
</dbReference>